<gene>
    <name evidence="2" type="ORF">RESH_03080</name>
</gene>
<reference evidence="2 3" key="1">
    <citation type="journal article" date="2013" name="Mar. Genomics">
        <title>Expression of sulfatases in Rhodopirellula baltica and the diversity of sulfatases in the genus Rhodopirellula.</title>
        <authorList>
            <person name="Wegner C.E."/>
            <person name="Richter-Heitmann T."/>
            <person name="Klindworth A."/>
            <person name="Klockow C."/>
            <person name="Richter M."/>
            <person name="Achstetter T."/>
            <person name="Glockner F.O."/>
            <person name="Harder J."/>
        </authorList>
    </citation>
    <scope>NUCLEOTIDE SEQUENCE [LARGE SCALE GENOMIC DNA]</scope>
    <source>
        <strain evidence="2 3">SH398</strain>
    </source>
</reference>
<protein>
    <submittedName>
        <fullName evidence="2">Uncharacterized protein</fullName>
    </submittedName>
</protein>
<dbReference type="Proteomes" id="UP000011996">
    <property type="component" value="Unassembled WGS sequence"/>
</dbReference>
<evidence type="ECO:0000313" key="2">
    <source>
        <dbReference type="EMBL" id="EMI26274.1"/>
    </source>
</evidence>
<feature type="region of interest" description="Disordered" evidence="1">
    <location>
        <begin position="22"/>
        <end position="57"/>
    </location>
</feature>
<dbReference type="STRING" id="1263868.RESH_03080"/>
<feature type="compositionally biased region" description="Basic and acidic residues" evidence="1">
    <location>
        <begin position="46"/>
        <end position="57"/>
    </location>
</feature>
<name>M5SJ94_9BACT</name>
<dbReference type="AlphaFoldDB" id="M5SJ94"/>
<comment type="caution">
    <text evidence="2">The sequence shown here is derived from an EMBL/GenBank/DDBJ whole genome shotgun (WGS) entry which is preliminary data.</text>
</comment>
<organism evidence="2 3">
    <name type="scientific">Rhodopirellula europaea SH398</name>
    <dbReference type="NCBI Taxonomy" id="1263868"/>
    <lineage>
        <taxon>Bacteria</taxon>
        <taxon>Pseudomonadati</taxon>
        <taxon>Planctomycetota</taxon>
        <taxon>Planctomycetia</taxon>
        <taxon>Pirellulales</taxon>
        <taxon>Pirellulaceae</taxon>
        <taxon>Rhodopirellula</taxon>
    </lineage>
</organism>
<dbReference type="EMBL" id="ANOF01000097">
    <property type="protein sequence ID" value="EMI26274.1"/>
    <property type="molecule type" value="Genomic_DNA"/>
</dbReference>
<sequence>MPQPNPLAGTLISRLIRVATSTHQPLEHGGFGKKRVARMTQTNDPRGLRQPENPEKH</sequence>
<dbReference type="PATRIC" id="fig|1263868.3.peg.3332"/>
<proteinExistence type="predicted"/>
<accession>M5SJ94</accession>
<evidence type="ECO:0000256" key="1">
    <source>
        <dbReference type="SAM" id="MobiDB-lite"/>
    </source>
</evidence>
<evidence type="ECO:0000313" key="3">
    <source>
        <dbReference type="Proteomes" id="UP000011996"/>
    </source>
</evidence>